<dbReference type="EMBL" id="BFAA01001709">
    <property type="protein sequence ID" value="GCB69441.1"/>
    <property type="molecule type" value="Genomic_DNA"/>
</dbReference>
<name>A0A401P8F7_SCYTO</name>
<evidence type="ECO:0000256" key="1">
    <source>
        <dbReference type="SAM" id="MobiDB-lite"/>
    </source>
</evidence>
<protein>
    <submittedName>
        <fullName evidence="2">Uncharacterized protein</fullName>
    </submittedName>
</protein>
<dbReference type="InterPro" id="IPR029152">
    <property type="entry name" value="LKAAEAR1"/>
</dbReference>
<dbReference type="Pfam" id="PF15478">
    <property type="entry name" value="LKAAEAR"/>
    <property type="match status" value="1"/>
</dbReference>
<dbReference type="AlphaFoldDB" id="A0A401P8F7"/>
<evidence type="ECO:0000313" key="3">
    <source>
        <dbReference type="Proteomes" id="UP000288216"/>
    </source>
</evidence>
<keyword evidence="3" id="KW-1185">Reference proteome</keyword>
<accession>A0A401P8F7</accession>
<proteinExistence type="predicted"/>
<dbReference type="Proteomes" id="UP000288216">
    <property type="component" value="Unassembled WGS sequence"/>
</dbReference>
<dbReference type="PANTHER" id="PTHR35665">
    <property type="entry name" value="PROTEIN LKAAEAR1"/>
    <property type="match status" value="1"/>
</dbReference>
<dbReference type="PANTHER" id="PTHR35665:SF1">
    <property type="entry name" value="PROTEIN LKAAEAR1"/>
    <property type="match status" value="1"/>
</dbReference>
<gene>
    <name evidence="2" type="ORF">scyTo_0005474</name>
</gene>
<comment type="caution">
    <text evidence="2">The sequence shown here is derived from an EMBL/GenBank/DDBJ whole genome shotgun (WGS) entry which is preliminary data.</text>
</comment>
<dbReference type="OrthoDB" id="10045727at2759"/>
<feature type="region of interest" description="Disordered" evidence="1">
    <location>
        <begin position="32"/>
        <end position="58"/>
    </location>
</feature>
<reference evidence="2 3" key="1">
    <citation type="journal article" date="2018" name="Nat. Ecol. Evol.">
        <title>Shark genomes provide insights into elasmobranch evolution and the origin of vertebrates.</title>
        <authorList>
            <person name="Hara Y"/>
            <person name="Yamaguchi K"/>
            <person name="Onimaru K"/>
            <person name="Kadota M"/>
            <person name="Koyanagi M"/>
            <person name="Keeley SD"/>
            <person name="Tatsumi K"/>
            <person name="Tanaka K"/>
            <person name="Motone F"/>
            <person name="Kageyama Y"/>
            <person name="Nozu R"/>
            <person name="Adachi N"/>
            <person name="Nishimura O"/>
            <person name="Nakagawa R"/>
            <person name="Tanegashima C"/>
            <person name="Kiyatake I"/>
            <person name="Matsumoto R"/>
            <person name="Murakumo K"/>
            <person name="Nishida K"/>
            <person name="Terakita A"/>
            <person name="Kuratani S"/>
            <person name="Sato K"/>
            <person name="Hyodo S Kuraku.S."/>
        </authorList>
    </citation>
    <scope>NUCLEOTIDE SEQUENCE [LARGE SCALE GENOMIC DNA]</scope>
</reference>
<dbReference type="OMA" id="PWHEKIN"/>
<organism evidence="2 3">
    <name type="scientific">Scyliorhinus torazame</name>
    <name type="common">Cloudy catshark</name>
    <name type="synonym">Catulus torazame</name>
    <dbReference type="NCBI Taxonomy" id="75743"/>
    <lineage>
        <taxon>Eukaryota</taxon>
        <taxon>Metazoa</taxon>
        <taxon>Chordata</taxon>
        <taxon>Craniata</taxon>
        <taxon>Vertebrata</taxon>
        <taxon>Chondrichthyes</taxon>
        <taxon>Elasmobranchii</taxon>
        <taxon>Galeomorphii</taxon>
        <taxon>Galeoidea</taxon>
        <taxon>Carcharhiniformes</taxon>
        <taxon>Scyliorhinidae</taxon>
        <taxon>Scyliorhinus</taxon>
    </lineage>
</organism>
<evidence type="ECO:0000313" key="2">
    <source>
        <dbReference type="EMBL" id="GCB69441.1"/>
    </source>
</evidence>
<sequence>MYLYWKESRKKVPNKMSEKKIKTMSQIEIKVEEDQTTTISPQPVPKGSQKDAPNSQQYPKIGDFITSRPDAPLDCNQQLERKKQQNLIGQLKAAESHNKIHSMKLRYRKMRAEEINHLILSQPTARKAIRLEAFLPPWHEKINLKDPLEKLERKRVEEIMSDEAGLTINRIL</sequence>